<feature type="transmembrane region" description="Helical" evidence="7">
    <location>
        <begin position="33"/>
        <end position="56"/>
    </location>
</feature>
<dbReference type="Proteomes" id="UP000007089">
    <property type="component" value="Chromosome"/>
</dbReference>
<name>B8JGS6_ANAD2</name>
<sequence length="338" mass="36048">MRLPGDGMSWREFGKGLYHELDHDNVTDLAATVTYYGVLALFPFLLFLVALASVVITPAQAQQLVHQLAQVAPGEVTKIVGDRIQQLGAQQNVTLLGFGALGALWAASGATLALMRSLNTAYDVGESRPFWKVRAIALLMTVVAGVLALVGALAAVATEPLANAIGGRAGAAILWLRLPVAALVMMFLWALLYYVLPDVEQRFKFITPGSVFGVVLWVLASWGFGKYVANFGHYDKTYGSIAGVIVLLFWMWLSALVLLVGAEINALIEHRSPEGKREGAKSMQDTGMGPVARASAPDEPARAAPAPLRAPPRRRRIGGLTALVAGLAAGILIGRREA</sequence>
<feature type="transmembrane region" description="Helical" evidence="7">
    <location>
        <begin position="317"/>
        <end position="334"/>
    </location>
</feature>
<comment type="subcellular location">
    <subcellularLocation>
        <location evidence="1">Cell membrane</location>
        <topology evidence="1">Multi-pass membrane protein</topology>
    </subcellularLocation>
</comment>
<evidence type="ECO:0000313" key="9">
    <source>
        <dbReference type="Proteomes" id="UP000007089"/>
    </source>
</evidence>
<evidence type="ECO:0000313" key="8">
    <source>
        <dbReference type="EMBL" id="ACL66563.1"/>
    </source>
</evidence>
<organism evidence="8 9">
    <name type="scientific">Anaeromyxobacter dehalogenans (strain ATCC BAA-258 / DSM 21875 / 2CP-1)</name>
    <dbReference type="NCBI Taxonomy" id="455488"/>
    <lineage>
        <taxon>Bacteria</taxon>
        <taxon>Pseudomonadati</taxon>
        <taxon>Myxococcota</taxon>
        <taxon>Myxococcia</taxon>
        <taxon>Myxococcales</taxon>
        <taxon>Cystobacterineae</taxon>
        <taxon>Anaeromyxobacteraceae</taxon>
        <taxon>Anaeromyxobacter</taxon>
    </lineage>
</organism>
<dbReference type="Pfam" id="PF03631">
    <property type="entry name" value="Virul_fac_BrkB"/>
    <property type="match status" value="1"/>
</dbReference>
<keyword evidence="3 7" id="KW-0812">Transmembrane</keyword>
<feature type="region of interest" description="Disordered" evidence="6">
    <location>
        <begin position="275"/>
        <end position="310"/>
    </location>
</feature>
<evidence type="ECO:0000256" key="5">
    <source>
        <dbReference type="ARBA" id="ARBA00023136"/>
    </source>
</evidence>
<dbReference type="GO" id="GO:0005886">
    <property type="term" value="C:plasma membrane"/>
    <property type="evidence" value="ECO:0007669"/>
    <property type="project" value="UniProtKB-SubCell"/>
</dbReference>
<dbReference type="KEGG" id="acp:A2cp1_3229"/>
<keyword evidence="9" id="KW-1185">Reference proteome</keyword>
<feature type="transmembrane region" description="Helical" evidence="7">
    <location>
        <begin position="93"/>
        <end position="115"/>
    </location>
</feature>
<feature type="transmembrane region" description="Helical" evidence="7">
    <location>
        <begin position="135"/>
        <end position="157"/>
    </location>
</feature>
<keyword evidence="5 7" id="KW-0472">Membrane</keyword>
<dbReference type="RefSeq" id="WP_015934379.1">
    <property type="nucleotide sequence ID" value="NC_011891.1"/>
</dbReference>
<evidence type="ECO:0000256" key="7">
    <source>
        <dbReference type="SAM" id="Phobius"/>
    </source>
</evidence>
<dbReference type="EMBL" id="CP001359">
    <property type="protein sequence ID" value="ACL66563.1"/>
    <property type="molecule type" value="Genomic_DNA"/>
</dbReference>
<dbReference type="InterPro" id="IPR017039">
    <property type="entry name" value="Virul_fac_BrkB"/>
</dbReference>
<reference evidence="8" key="1">
    <citation type="submission" date="2009-01" db="EMBL/GenBank/DDBJ databases">
        <title>Complete sequence of Anaeromyxobacter dehalogenans 2CP-1.</title>
        <authorList>
            <consortium name="US DOE Joint Genome Institute"/>
            <person name="Lucas S."/>
            <person name="Copeland A."/>
            <person name="Lapidus A."/>
            <person name="Glavina del Rio T."/>
            <person name="Dalin E."/>
            <person name="Tice H."/>
            <person name="Bruce D."/>
            <person name="Goodwin L."/>
            <person name="Pitluck S."/>
            <person name="Saunders E."/>
            <person name="Brettin T."/>
            <person name="Detter J.C."/>
            <person name="Han C."/>
            <person name="Larimer F."/>
            <person name="Land M."/>
            <person name="Hauser L."/>
            <person name="Kyrpides N."/>
            <person name="Ovchinnikova G."/>
            <person name="Beliaev A.S."/>
            <person name="Richardson P."/>
        </authorList>
    </citation>
    <scope>NUCLEOTIDE SEQUENCE</scope>
    <source>
        <strain evidence="8">2CP-1</strain>
    </source>
</reference>
<feature type="transmembrane region" description="Helical" evidence="7">
    <location>
        <begin position="237"/>
        <end position="262"/>
    </location>
</feature>
<evidence type="ECO:0000256" key="4">
    <source>
        <dbReference type="ARBA" id="ARBA00022989"/>
    </source>
</evidence>
<dbReference type="AlphaFoldDB" id="B8JGS6"/>
<keyword evidence="4 7" id="KW-1133">Transmembrane helix</keyword>
<dbReference type="PANTHER" id="PTHR30213">
    <property type="entry name" value="INNER MEMBRANE PROTEIN YHJD"/>
    <property type="match status" value="1"/>
</dbReference>
<feature type="compositionally biased region" description="Low complexity" evidence="6">
    <location>
        <begin position="292"/>
        <end position="307"/>
    </location>
</feature>
<dbReference type="NCBIfam" id="TIGR00765">
    <property type="entry name" value="yihY_not_rbn"/>
    <property type="match status" value="1"/>
</dbReference>
<evidence type="ECO:0000256" key="6">
    <source>
        <dbReference type="SAM" id="MobiDB-lite"/>
    </source>
</evidence>
<dbReference type="PANTHER" id="PTHR30213:SF0">
    <property type="entry name" value="UPF0761 MEMBRANE PROTEIN YIHY"/>
    <property type="match status" value="1"/>
</dbReference>
<dbReference type="HOGENOM" id="CLU_045539_4_3_7"/>
<accession>B8JGS6</accession>
<evidence type="ECO:0000256" key="2">
    <source>
        <dbReference type="ARBA" id="ARBA00022475"/>
    </source>
</evidence>
<gene>
    <name evidence="8" type="ordered locus">A2cp1_3229</name>
</gene>
<feature type="transmembrane region" description="Helical" evidence="7">
    <location>
        <begin position="205"/>
        <end position="225"/>
    </location>
</feature>
<evidence type="ECO:0000256" key="3">
    <source>
        <dbReference type="ARBA" id="ARBA00022692"/>
    </source>
</evidence>
<feature type="transmembrane region" description="Helical" evidence="7">
    <location>
        <begin position="169"/>
        <end position="193"/>
    </location>
</feature>
<evidence type="ECO:0000256" key="1">
    <source>
        <dbReference type="ARBA" id="ARBA00004651"/>
    </source>
</evidence>
<proteinExistence type="predicted"/>
<keyword evidence="2" id="KW-1003">Cell membrane</keyword>
<protein>
    <submittedName>
        <fullName evidence="8">Ribonuclease BN</fullName>
    </submittedName>
</protein>